<dbReference type="RefSeq" id="WP_265673406.1">
    <property type="nucleotide sequence ID" value="NZ_JAKRRY010000002.1"/>
</dbReference>
<protein>
    <recommendedName>
        <fullName evidence="3 8">Malonyl-[acyl-carrier protein] O-methyltransferase</fullName>
        <shortName evidence="8">Malonyl-ACP O-methyltransferase</shortName>
        <ecNumber evidence="3 8">2.1.1.197</ecNumber>
    </recommendedName>
    <alternativeName>
        <fullName evidence="8">Biotin synthesis protein BioC</fullName>
    </alternativeName>
</protein>
<evidence type="ECO:0000256" key="1">
    <source>
        <dbReference type="ARBA" id="ARBA00000852"/>
    </source>
</evidence>
<evidence type="ECO:0000256" key="4">
    <source>
        <dbReference type="ARBA" id="ARBA00022603"/>
    </source>
</evidence>
<dbReference type="PANTHER" id="PTHR13090">
    <property type="entry name" value="ARGININE-HYDROXYLASE NDUFAF5, MITOCHONDRIAL"/>
    <property type="match status" value="1"/>
</dbReference>
<evidence type="ECO:0000259" key="9">
    <source>
        <dbReference type="Pfam" id="PF08241"/>
    </source>
</evidence>
<proteinExistence type="inferred from homology"/>
<dbReference type="GO" id="GO:0010340">
    <property type="term" value="F:carboxyl-O-methyltransferase activity"/>
    <property type="evidence" value="ECO:0007669"/>
    <property type="project" value="UniProtKB-UniRule"/>
</dbReference>
<dbReference type="AlphaFoldDB" id="A0A9X3CKL5"/>
<gene>
    <name evidence="8 10" type="primary">bioC</name>
    <name evidence="10" type="ORF">MD535_02760</name>
</gene>
<dbReference type="Pfam" id="PF08241">
    <property type="entry name" value="Methyltransf_11"/>
    <property type="match status" value="1"/>
</dbReference>
<keyword evidence="5 8" id="KW-0808">Transferase</keyword>
<dbReference type="EMBL" id="JAKRRY010000002">
    <property type="protein sequence ID" value="MCW8344949.1"/>
    <property type="molecule type" value="Genomic_DNA"/>
</dbReference>
<dbReference type="InterPro" id="IPR029063">
    <property type="entry name" value="SAM-dependent_MTases_sf"/>
</dbReference>
<keyword evidence="6 8" id="KW-0949">S-adenosyl-L-methionine</keyword>
<reference evidence="10" key="1">
    <citation type="submission" date="2022-02" db="EMBL/GenBank/DDBJ databases">
        <title>Vibrio sp. nov, a new bacterium isolated from seawater.</title>
        <authorList>
            <person name="Yuan Y."/>
        </authorList>
    </citation>
    <scope>NUCLEOTIDE SEQUENCE</scope>
    <source>
        <strain evidence="10">ZSDZ65</strain>
    </source>
</reference>
<comment type="catalytic activity">
    <reaction evidence="1 8">
        <text>malonyl-[ACP] + S-adenosyl-L-methionine = malonyl-[ACP] methyl ester + S-adenosyl-L-homocysteine</text>
        <dbReference type="Rhea" id="RHEA:17105"/>
        <dbReference type="Rhea" id="RHEA-COMP:9623"/>
        <dbReference type="Rhea" id="RHEA-COMP:9954"/>
        <dbReference type="ChEBI" id="CHEBI:57856"/>
        <dbReference type="ChEBI" id="CHEBI:59789"/>
        <dbReference type="ChEBI" id="CHEBI:78449"/>
        <dbReference type="ChEBI" id="CHEBI:78845"/>
        <dbReference type="EC" id="2.1.1.197"/>
    </reaction>
</comment>
<sequence length="266" mass="29303">MSEALVIQEETNDKLAISTAFSRAAARYDEHAKFQRQVADKLLALLPDDLSGTTVLDLGCGTGYCAKALLQRGASVVCADLSREMLHKARQRCGNENVTYHIEDAEALSFSSSSFDYVVSSLALQWCDDLALPLAEIKRVTKPSGQYAFSTLVTGSLKELSAAWSKVDEYQHVNRFISTNQIKIALAQSGSVKYQLDCPEIVMWYQTALDLMKDLKGIGATHVKGRSRSFTGKKTLQKLEMEYNKFSNPVGLLPASYQVCLGLVTL</sequence>
<dbReference type="GO" id="GO:0009102">
    <property type="term" value="P:biotin biosynthetic process"/>
    <property type="evidence" value="ECO:0007669"/>
    <property type="project" value="UniProtKB-UniRule"/>
</dbReference>
<evidence type="ECO:0000256" key="3">
    <source>
        <dbReference type="ARBA" id="ARBA00012327"/>
    </source>
</evidence>
<comment type="function">
    <text evidence="8">Converts the free carboxyl group of a malonyl-thioester to its methyl ester by transfer of a methyl group from S-adenosyl-L-methionine (SAM). It allows to synthesize pimeloyl-ACP via the fatty acid synthetic pathway.</text>
</comment>
<keyword evidence="7 8" id="KW-0093">Biotin biosynthesis</keyword>
<dbReference type="InterPro" id="IPR050602">
    <property type="entry name" value="Malonyl-ACP_OMT"/>
</dbReference>
<evidence type="ECO:0000256" key="8">
    <source>
        <dbReference type="HAMAP-Rule" id="MF_00835"/>
    </source>
</evidence>
<dbReference type="EC" id="2.1.1.197" evidence="3 8"/>
<dbReference type="HAMAP" id="MF_00835">
    <property type="entry name" value="BioC"/>
    <property type="match status" value="1"/>
</dbReference>
<dbReference type="InterPro" id="IPR013216">
    <property type="entry name" value="Methyltransf_11"/>
</dbReference>
<evidence type="ECO:0000256" key="7">
    <source>
        <dbReference type="ARBA" id="ARBA00022756"/>
    </source>
</evidence>
<evidence type="ECO:0000313" key="11">
    <source>
        <dbReference type="Proteomes" id="UP001155587"/>
    </source>
</evidence>
<dbReference type="GO" id="GO:0032259">
    <property type="term" value="P:methylation"/>
    <property type="evidence" value="ECO:0007669"/>
    <property type="project" value="UniProtKB-KW"/>
</dbReference>
<dbReference type="InterPro" id="IPR011814">
    <property type="entry name" value="BioC"/>
</dbReference>
<comment type="caution">
    <text evidence="10">The sequence shown here is derived from an EMBL/GenBank/DDBJ whole genome shotgun (WGS) entry which is preliminary data.</text>
</comment>
<evidence type="ECO:0000256" key="5">
    <source>
        <dbReference type="ARBA" id="ARBA00022679"/>
    </source>
</evidence>
<evidence type="ECO:0000313" key="10">
    <source>
        <dbReference type="EMBL" id="MCW8344949.1"/>
    </source>
</evidence>
<comment type="similarity">
    <text evidence="8">Belongs to the methyltransferase superfamily.</text>
</comment>
<dbReference type="GO" id="GO:0008757">
    <property type="term" value="F:S-adenosylmethionine-dependent methyltransferase activity"/>
    <property type="evidence" value="ECO:0007669"/>
    <property type="project" value="InterPro"/>
</dbReference>
<organism evidence="10 11">
    <name type="scientific">Vibrio qingdaonensis</name>
    <dbReference type="NCBI Taxonomy" id="2829491"/>
    <lineage>
        <taxon>Bacteria</taxon>
        <taxon>Pseudomonadati</taxon>
        <taxon>Pseudomonadota</taxon>
        <taxon>Gammaproteobacteria</taxon>
        <taxon>Vibrionales</taxon>
        <taxon>Vibrionaceae</taxon>
        <taxon>Vibrio</taxon>
    </lineage>
</organism>
<accession>A0A9X3CKL5</accession>
<dbReference type="NCBIfam" id="TIGR02072">
    <property type="entry name" value="BioC"/>
    <property type="match status" value="1"/>
</dbReference>
<dbReference type="Gene3D" id="3.40.50.150">
    <property type="entry name" value="Vaccinia Virus protein VP39"/>
    <property type="match status" value="1"/>
</dbReference>
<comment type="pathway">
    <text evidence="2 8">Cofactor biosynthesis; biotin biosynthesis.</text>
</comment>
<name>A0A9X3CKL5_9VIBR</name>
<evidence type="ECO:0000256" key="2">
    <source>
        <dbReference type="ARBA" id="ARBA00004746"/>
    </source>
</evidence>
<dbReference type="GO" id="GO:0102130">
    <property type="term" value="F:malonyl-CoA methyltransferase activity"/>
    <property type="evidence" value="ECO:0007669"/>
    <property type="project" value="UniProtKB-EC"/>
</dbReference>
<dbReference type="Proteomes" id="UP001155587">
    <property type="component" value="Unassembled WGS sequence"/>
</dbReference>
<dbReference type="CDD" id="cd02440">
    <property type="entry name" value="AdoMet_MTases"/>
    <property type="match status" value="1"/>
</dbReference>
<keyword evidence="4 8" id="KW-0489">Methyltransferase</keyword>
<dbReference type="SUPFAM" id="SSF53335">
    <property type="entry name" value="S-adenosyl-L-methionine-dependent methyltransferases"/>
    <property type="match status" value="1"/>
</dbReference>
<dbReference type="PANTHER" id="PTHR13090:SF1">
    <property type="entry name" value="ARGININE-HYDROXYLASE NDUFAF5, MITOCHONDRIAL"/>
    <property type="match status" value="1"/>
</dbReference>
<evidence type="ECO:0000256" key="6">
    <source>
        <dbReference type="ARBA" id="ARBA00022691"/>
    </source>
</evidence>
<feature type="domain" description="Methyltransferase type 11" evidence="9">
    <location>
        <begin position="56"/>
        <end position="149"/>
    </location>
</feature>
<keyword evidence="11" id="KW-1185">Reference proteome</keyword>